<reference evidence="2 3" key="1">
    <citation type="journal article" date="2015" name="Geomicrobiol. J.">
        <title>Caldisalinibacter kiritimatiensis gen. nov., sp. nov., a moderately thermohalophilic thiosulfate-reducing bacterium from a hypersaline microbial mat.</title>
        <authorList>
            <person name="Ben Hania W."/>
            <person name="Joseph M."/>
            <person name="Fiebig A."/>
            <person name="Bunk B."/>
            <person name="Klenk H.-P."/>
            <person name="Fardeau M.-L."/>
            <person name="Spring S."/>
        </authorList>
    </citation>
    <scope>NUCLEOTIDE SEQUENCE [LARGE SCALE GENOMIC DNA]</scope>
    <source>
        <strain evidence="2 3">L21-TH-D2</strain>
    </source>
</reference>
<feature type="transmembrane region" description="Helical" evidence="1">
    <location>
        <begin position="6"/>
        <end position="25"/>
    </location>
</feature>
<evidence type="ECO:0000256" key="1">
    <source>
        <dbReference type="SAM" id="Phobius"/>
    </source>
</evidence>
<feature type="transmembrane region" description="Helical" evidence="1">
    <location>
        <begin position="362"/>
        <end position="390"/>
    </location>
</feature>
<dbReference type="InterPro" id="IPR014194">
    <property type="entry name" value="Spore_III_AE"/>
</dbReference>
<keyword evidence="1" id="KW-1133">Transmembrane helix</keyword>
<sequence length="393" mass="42693">MKRTILIAIIIIFIPHIIFGIDSRIDDETSTERIIQEQIKALKLDELQKLINEINERSSEELPKINFKQYLVSLLKGEQVLSNEEILKVIFRLVCSEIVTNAGLIAKLIILAIICAILTNIQSAFENNTVGELSYYVCYLILIAIVIKSFALGLEIGRSVIDDMVVFMQALLPVLITLLLAVGGITSSALFHPLILGALNVISTMMKDIILPLILISAVIGIISKLSDKVQISRLAGLIRQGVVSIIGISLTIFLGVISIQGTATAKVDGVTIRTAKFAVDTFIPIVGGFLSDAMDTVVGCSMLLKNAIGIIGLIVLFIICAVPLIKIISLVIIYKITAVVIEPISDRRIVDSLSEVSKSFVIVFATVASVVIMFFMAITIIISAGNITVMMR</sequence>
<feature type="transmembrane region" description="Helical" evidence="1">
    <location>
        <begin position="238"/>
        <end position="262"/>
    </location>
</feature>
<dbReference type="RefSeq" id="WP_006316049.1">
    <property type="nucleotide sequence ID" value="NZ_ARZA01000244.1"/>
</dbReference>
<feature type="transmembrane region" description="Helical" evidence="1">
    <location>
        <begin position="312"/>
        <end position="342"/>
    </location>
</feature>
<evidence type="ECO:0000313" key="3">
    <source>
        <dbReference type="Proteomes" id="UP000013378"/>
    </source>
</evidence>
<name>R1CBS0_9FIRM</name>
<accession>R1CBS0</accession>
<dbReference type="eggNOG" id="ENOG502Z7PW">
    <property type="taxonomic scope" value="Bacteria"/>
</dbReference>
<organism evidence="2 3">
    <name type="scientific">Caldisalinibacter kiritimatiensis</name>
    <dbReference type="NCBI Taxonomy" id="1304284"/>
    <lineage>
        <taxon>Bacteria</taxon>
        <taxon>Bacillati</taxon>
        <taxon>Bacillota</taxon>
        <taxon>Tissierellia</taxon>
        <taxon>Tissierellales</taxon>
        <taxon>Thermohalobacteraceae</taxon>
        <taxon>Caldisalinibacter</taxon>
    </lineage>
</organism>
<protein>
    <submittedName>
        <fullName evidence="2">Stage III sporulation protein AE</fullName>
    </submittedName>
</protein>
<dbReference type="AlphaFoldDB" id="R1CBS0"/>
<keyword evidence="1" id="KW-0472">Membrane</keyword>
<feature type="transmembrane region" description="Helical" evidence="1">
    <location>
        <begin position="98"/>
        <end position="121"/>
    </location>
</feature>
<gene>
    <name evidence="2" type="ORF">L21TH_2211</name>
</gene>
<dbReference type="OrthoDB" id="1706761at2"/>
<feature type="transmembrane region" description="Helical" evidence="1">
    <location>
        <begin position="209"/>
        <end position="226"/>
    </location>
</feature>
<keyword evidence="1" id="KW-0812">Transmembrane</keyword>
<evidence type="ECO:0000313" key="2">
    <source>
        <dbReference type="EMBL" id="EOC99764.1"/>
    </source>
</evidence>
<feature type="transmembrane region" description="Helical" evidence="1">
    <location>
        <begin position="133"/>
        <end position="154"/>
    </location>
</feature>
<comment type="caution">
    <text evidence="2">The sequence shown here is derived from an EMBL/GenBank/DDBJ whole genome shotgun (WGS) entry which is preliminary data.</text>
</comment>
<dbReference type="EMBL" id="ARZA01000244">
    <property type="protein sequence ID" value="EOC99764.1"/>
    <property type="molecule type" value="Genomic_DNA"/>
</dbReference>
<feature type="transmembrane region" description="Helical" evidence="1">
    <location>
        <begin position="166"/>
        <end position="189"/>
    </location>
</feature>
<feature type="transmembrane region" description="Helical" evidence="1">
    <location>
        <begin position="282"/>
        <end position="305"/>
    </location>
</feature>
<dbReference type="Pfam" id="PF09546">
    <property type="entry name" value="Spore_III_AE"/>
    <property type="match status" value="1"/>
</dbReference>
<dbReference type="Proteomes" id="UP000013378">
    <property type="component" value="Unassembled WGS sequence"/>
</dbReference>
<keyword evidence="3" id="KW-1185">Reference proteome</keyword>
<dbReference type="NCBIfam" id="TIGR02829">
    <property type="entry name" value="spore_III_AE"/>
    <property type="match status" value="1"/>
</dbReference>
<proteinExistence type="predicted"/>
<dbReference type="STRING" id="1304284.L21TH_2211"/>